<dbReference type="GO" id="GO:0005634">
    <property type="term" value="C:nucleus"/>
    <property type="evidence" value="ECO:0007669"/>
    <property type="project" value="TreeGrafter"/>
</dbReference>
<dbReference type="PANTHER" id="PTHR12606:SF141">
    <property type="entry name" value="GH15225P-RELATED"/>
    <property type="match status" value="1"/>
</dbReference>
<feature type="domain" description="Ubiquitin-like protease family profile" evidence="5">
    <location>
        <begin position="30"/>
        <end position="200"/>
    </location>
</feature>
<proteinExistence type="inferred from homology"/>
<dbReference type="PANTHER" id="PTHR12606">
    <property type="entry name" value="SENTRIN/SUMO-SPECIFIC PROTEASE"/>
    <property type="match status" value="1"/>
</dbReference>
<evidence type="ECO:0000256" key="4">
    <source>
        <dbReference type="ARBA" id="ARBA00022807"/>
    </source>
</evidence>
<dbReference type="GO" id="GO:0016926">
    <property type="term" value="P:protein desumoylation"/>
    <property type="evidence" value="ECO:0007669"/>
    <property type="project" value="TreeGrafter"/>
</dbReference>
<dbReference type="OrthoDB" id="1939479at2759"/>
<evidence type="ECO:0000256" key="1">
    <source>
        <dbReference type="ARBA" id="ARBA00005234"/>
    </source>
</evidence>
<evidence type="ECO:0000259" key="5">
    <source>
        <dbReference type="PROSITE" id="PS50600"/>
    </source>
</evidence>
<dbReference type="RefSeq" id="XP_040715630.1">
    <property type="nucleotide sequence ID" value="XM_040856016.1"/>
</dbReference>
<evidence type="ECO:0000256" key="2">
    <source>
        <dbReference type="ARBA" id="ARBA00022670"/>
    </source>
</evidence>
<dbReference type="PROSITE" id="PS50600">
    <property type="entry name" value="ULP_PROTEASE"/>
    <property type="match status" value="1"/>
</dbReference>
<gene>
    <name evidence="6" type="ORF">BCR38DRAFT_343254</name>
</gene>
<dbReference type="GO" id="GO:0016929">
    <property type="term" value="F:deSUMOylase activity"/>
    <property type="evidence" value="ECO:0007669"/>
    <property type="project" value="TreeGrafter"/>
</dbReference>
<comment type="similarity">
    <text evidence="1">Belongs to the peptidase C48 family.</text>
</comment>
<evidence type="ECO:0000313" key="6">
    <source>
        <dbReference type="EMBL" id="ORY64216.1"/>
    </source>
</evidence>
<dbReference type="Pfam" id="PF02902">
    <property type="entry name" value="Peptidase_C48"/>
    <property type="match status" value="1"/>
</dbReference>
<keyword evidence="3" id="KW-0378">Hydrolase</keyword>
<name>A0A1Y2DYN5_9PEZI</name>
<dbReference type="EMBL" id="MCFJ01000007">
    <property type="protein sequence ID" value="ORY64216.1"/>
    <property type="molecule type" value="Genomic_DNA"/>
</dbReference>
<keyword evidence="4" id="KW-0788">Thiol protease</keyword>
<sequence length="239" mass="27047">MTGVNAEWENRIVAAQRGIKLEAKAHVESVQLNEEDFSKLVNDRAWLNDNCVAAPLLLAAFAINNAAGIKFKVDPPKVVTLNTFFFQQLLKSVANKERMLKRTWGLTPQNFLDVETIVVPICSSSHWNFVLIRPSRREIAFVDSFHKTGEVFLDKVTEFIKAFLGSGYKEEEWKTVHFRVPSQHNGYDCGMFTITNAVYIALGIDPSNYKEPDLRIHRQKIAAILLNGGFTGEFDLSEL</sequence>
<comment type="caution">
    <text evidence="6">The sequence shown here is derived from an EMBL/GenBank/DDBJ whole genome shotgun (WGS) entry which is preliminary data.</text>
</comment>
<protein>
    <recommendedName>
        <fullName evidence="5">Ubiquitin-like protease family profile domain-containing protein</fullName>
    </recommendedName>
</protein>
<dbReference type="Proteomes" id="UP000193689">
    <property type="component" value="Unassembled WGS sequence"/>
</dbReference>
<dbReference type="InterPro" id="IPR038765">
    <property type="entry name" value="Papain-like_cys_pep_sf"/>
</dbReference>
<dbReference type="AlphaFoldDB" id="A0A1Y2DYN5"/>
<evidence type="ECO:0000256" key="3">
    <source>
        <dbReference type="ARBA" id="ARBA00022801"/>
    </source>
</evidence>
<evidence type="ECO:0000313" key="7">
    <source>
        <dbReference type="Proteomes" id="UP000193689"/>
    </source>
</evidence>
<dbReference type="Gene3D" id="3.40.395.10">
    <property type="entry name" value="Adenoviral Proteinase, Chain A"/>
    <property type="match status" value="1"/>
</dbReference>
<keyword evidence="2" id="KW-0645">Protease</keyword>
<dbReference type="GO" id="GO:0006508">
    <property type="term" value="P:proteolysis"/>
    <property type="evidence" value="ECO:0007669"/>
    <property type="project" value="UniProtKB-KW"/>
</dbReference>
<organism evidence="6 7">
    <name type="scientific">Pseudomassariella vexata</name>
    <dbReference type="NCBI Taxonomy" id="1141098"/>
    <lineage>
        <taxon>Eukaryota</taxon>
        <taxon>Fungi</taxon>
        <taxon>Dikarya</taxon>
        <taxon>Ascomycota</taxon>
        <taxon>Pezizomycotina</taxon>
        <taxon>Sordariomycetes</taxon>
        <taxon>Xylariomycetidae</taxon>
        <taxon>Amphisphaeriales</taxon>
        <taxon>Pseudomassariaceae</taxon>
        <taxon>Pseudomassariella</taxon>
    </lineage>
</organism>
<accession>A0A1Y2DYN5</accession>
<dbReference type="InParanoid" id="A0A1Y2DYN5"/>
<reference evidence="6 7" key="1">
    <citation type="submission" date="2016-07" db="EMBL/GenBank/DDBJ databases">
        <title>Pervasive Adenine N6-methylation of Active Genes in Fungi.</title>
        <authorList>
            <consortium name="DOE Joint Genome Institute"/>
            <person name="Mondo S.J."/>
            <person name="Dannebaum R.O."/>
            <person name="Kuo R.C."/>
            <person name="Labutti K."/>
            <person name="Haridas S."/>
            <person name="Kuo A."/>
            <person name="Salamov A."/>
            <person name="Ahrendt S.R."/>
            <person name="Lipzen A."/>
            <person name="Sullivan W."/>
            <person name="Andreopoulos W.B."/>
            <person name="Clum A."/>
            <person name="Lindquist E."/>
            <person name="Daum C."/>
            <person name="Ramamoorthy G.K."/>
            <person name="Gryganskyi A."/>
            <person name="Culley D."/>
            <person name="Magnuson J.K."/>
            <person name="James T.Y."/>
            <person name="O'Malley M.A."/>
            <person name="Stajich J.E."/>
            <person name="Spatafora J.W."/>
            <person name="Visel A."/>
            <person name="Grigoriev I.V."/>
        </authorList>
    </citation>
    <scope>NUCLEOTIDE SEQUENCE [LARGE SCALE GENOMIC DNA]</scope>
    <source>
        <strain evidence="6 7">CBS 129021</strain>
    </source>
</reference>
<dbReference type="GeneID" id="63772228"/>
<dbReference type="InterPro" id="IPR003653">
    <property type="entry name" value="Peptidase_C48_C"/>
</dbReference>
<dbReference type="SUPFAM" id="SSF54001">
    <property type="entry name" value="Cysteine proteinases"/>
    <property type="match status" value="1"/>
</dbReference>
<keyword evidence="7" id="KW-1185">Reference proteome</keyword>
<dbReference type="STRING" id="1141098.A0A1Y2DYN5"/>